<protein>
    <submittedName>
        <fullName evidence="2">Uncharacterized protein</fullName>
    </submittedName>
</protein>
<reference evidence="2" key="1">
    <citation type="submission" date="2020-03" db="EMBL/GenBank/DDBJ databases">
        <authorList>
            <person name="Weist P."/>
        </authorList>
    </citation>
    <scope>NUCLEOTIDE SEQUENCE</scope>
</reference>
<feature type="compositionally biased region" description="Low complexity" evidence="1">
    <location>
        <begin position="49"/>
        <end position="59"/>
    </location>
</feature>
<proteinExistence type="predicted"/>
<keyword evidence="3" id="KW-1185">Reference proteome</keyword>
<dbReference type="Proteomes" id="UP001153269">
    <property type="component" value="Unassembled WGS sequence"/>
</dbReference>
<name>A0A9N7YSD2_PLEPL</name>
<dbReference type="AlphaFoldDB" id="A0A9N7YSD2"/>
<accession>A0A9N7YSD2</accession>
<feature type="compositionally biased region" description="Basic and acidic residues" evidence="1">
    <location>
        <begin position="91"/>
        <end position="104"/>
    </location>
</feature>
<dbReference type="EMBL" id="CADEAL010001808">
    <property type="protein sequence ID" value="CAB1435772.1"/>
    <property type="molecule type" value="Genomic_DNA"/>
</dbReference>
<sequence>MPTVSYLLSTEVWNNVKEVFGQRVGHTERAHFAGDRDAGSGRENALLWKSKPSSGAAGAPEPPESPTCTSARRRCSAVPAAARRASIPLHVRPDMNGDLREAADPPRCQHIQLARRIRGHRA</sequence>
<gene>
    <name evidence="2" type="ORF">PLEPLA_LOCUS23817</name>
</gene>
<feature type="region of interest" description="Disordered" evidence="1">
    <location>
        <begin position="86"/>
        <end position="106"/>
    </location>
</feature>
<comment type="caution">
    <text evidence="2">The sequence shown here is derived from an EMBL/GenBank/DDBJ whole genome shotgun (WGS) entry which is preliminary data.</text>
</comment>
<organism evidence="2 3">
    <name type="scientific">Pleuronectes platessa</name>
    <name type="common">European plaice</name>
    <dbReference type="NCBI Taxonomy" id="8262"/>
    <lineage>
        <taxon>Eukaryota</taxon>
        <taxon>Metazoa</taxon>
        <taxon>Chordata</taxon>
        <taxon>Craniata</taxon>
        <taxon>Vertebrata</taxon>
        <taxon>Euteleostomi</taxon>
        <taxon>Actinopterygii</taxon>
        <taxon>Neopterygii</taxon>
        <taxon>Teleostei</taxon>
        <taxon>Neoteleostei</taxon>
        <taxon>Acanthomorphata</taxon>
        <taxon>Carangaria</taxon>
        <taxon>Pleuronectiformes</taxon>
        <taxon>Pleuronectoidei</taxon>
        <taxon>Pleuronectidae</taxon>
        <taxon>Pleuronectes</taxon>
    </lineage>
</organism>
<evidence type="ECO:0000313" key="3">
    <source>
        <dbReference type="Proteomes" id="UP001153269"/>
    </source>
</evidence>
<evidence type="ECO:0000313" key="2">
    <source>
        <dbReference type="EMBL" id="CAB1435772.1"/>
    </source>
</evidence>
<evidence type="ECO:0000256" key="1">
    <source>
        <dbReference type="SAM" id="MobiDB-lite"/>
    </source>
</evidence>
<feature type="region of interest" description="Disordered" evidence="1">
    <location>
        <begin position="49"/>
        <end position="73"/>
    </location>
</feature>